<organism evidence="1 2">
    <name type="scientific">Suillus luteus UH-Slu-Lm8-n1</name>
    <dbReference type="NCBI Taxonomy" id="930992"/>
    <lineage>
        <taxon>Eukaryota</taxon>
        <taxon>Fungi</taxon>
        <taxon>Dikarya</taxon>
        <taxon>Basidiomycota</taxon>
        <taxon>Agaricomycotina</taxon>
        <taxon>Agaricomycetes</taxon>
        <taxon>Agaricomycetidae</taxon>
        <taxon>Boletales</taxon>
        <taxon>Suillineae</taxon>
        <taxon>Suillaceae</taxon>
        <taxon>Suillus</taxon>
    </lineage>
</organism>
<protein>
    <submittedName>
        <fullName evidence="1">Uncharacterized protein</fullName>
    </submittedName>
</protein>
<dbReference type="AlphaFoldDB" id="A0A0D0A7M0"/>
<evidence type="ECO:0000313" key="1">
    <source>
        <dbReference type="EMBL" id="KIK46080.1"/>
    </source>
</evidence>
<dbReference type="EMBL" id="KN835163">
    <property type="protein sequence ID" value="KIK46080.1"/>
    <property type="molecule type" value="Genomic_DNA"/>
</dbReference>
<dbReference type="InParanoid" id="A0A0D0A7M0"/>
<accession>A0A0D0A7M0</accession>
<dbReference type="Proteomes" id="UP000054485">
    <property type="component" value="Unassembled WGS sequence"/>
</dbReference>
<dbReference type="HOGENOM" id="CLU_3070255_0_0_1"/>
<sequence>MESAYFSSSCRQRRIAYILECRITKRLMWFNYRASGNVADQYGVCYQVGLTSL</sequence>
<keyword evidence="2" id="KW-1185">Reference proteome</keyword>
<proteinExistence type="predicted"/>
<gene>
    <name evidence="1" type="ORF">CY34DRAFT_800769</name>
</gene>
<reference evidence="2" key="2">
    <citation type="submission" date="2015-01" db="EMBL/GenBank/DDBJ databases">
        <title>Evolutionary Origins and Diversification of the Mycorrhizal Mutualists.</title>
        <authorList>
            <consortium name="DOE Joint Genome Institute"/>
            <consortium name="Mycorrhizal Genomics Consortium"/>
            <person name="Kohler A."/>
            <person name="Kuo A."/>
            <person name="Nagy L.G."/>
            <person name="Floudas D."/>
            <person name="Copeland A."/>
            <person name="Barry K.W."/>
            <person name="Cichocki N."/>
            <person name="Veneault-Fourrey C."/>
            <person name="LaButti K."/>
            <person name="Lindquist E.A."/>
            <person name="Lipzen A."/>
            <person name="Lundell T."/>
            <person name="Morin E."/>
            <person name="Murat C."/>
            <person name="Riley R."/>
            <person name="Ohm R."/>
            <person name="Sun H."/>
            <person name="Tunlid A."/>
            <person name="Henrissat B."/>
            <person name="Grigoriev I.V."/>
            <person name="Hibbett D.S."/>
            <person name="Martin F."/>
        </authorList>
    </citation>
    <scope>NUCLEOTIDE SEQUENCE [LARGE SCALE GENOMIC DNA]</scope>
    <source>
        <strain evidence="2">UH-Slu-Lm8-n1</strain>
    </source>
</reference>
<name>A0A0D0A7M0_9AGAM</name>
<evidence type="ECO:0000313" key="2">
    <source>
        <dbReference type="Proteomes" id="UP000054485"/>
    </source>
</evidence>
<reference evidence="1 2" key="1">
    <citation type="submission" date="2014-04" db="EMBL/GenBank/DDBJ databases">
        <authorList>
            <consortium name="DOE Joint Genome Institute"/>
            <person name="Kuo A."/>
            <person name="Ruytinx J."/>
            <person name="Rineau F."/>
            <person name="Colpaert J."/>
            <person name="Kohler A."/>
            <person name="Nagy L.G."/>
            <person name="Floudas D."/>
            <person name="Copeland A."/>
            <person name="Barry K.W."/>
            <person name="Cichocki N."/>
            <person name="Veneault-Fourrey C."/>
            <person name="LaButti K."/>
            <person name="Lindquist E.A."/>
            <person name="Lipzen A."/>
            <person name="Lundell T."/>
            <person name="Morin E."/>
            <person name="Murat C."/>
            <person name="Sun H."/>
            <person name="Tunlid A."/>
            <person name="Henrissat B."/>
            <person name="Grigoriev I.V."/>
            <person name="Hibbett D.S."/>
            <person name="Martin F."/>
            <person name="Nordberg H.P."/>
            <person name="Cantor M.N."/>
            <person name="Hua S.X."/>
        </authorList>
    </citation>
    <scope>NUCLEOTIDE SEQUENCE [LARGE SCALE GENOMIC DNA]</scope>
    <source>
        <strain evidence="1 2">UH-Slu-Lm8-n1</strain>
    </source>
</reference>